<keyword evidence="3" id="KW-1185">Reference proteome</keyword>
<feature type="compositionally biased region" description="Gly residues" evidence="1">
    <location>
        <begin position="140"/>
        <end position="154"/>
    </location>
</feature>
<dbReference type="EMBL" id="JANQDX010000002">
    <property type="protein sequence ID" value="KAL0927252.1"/>
    <property type="molecule type" value="Genomic_DNA"/>
</dbReference>
<name>A0ABD0VXS7_DENTH</name>
<sequence length="205" mass="22244">MASSTHPSQAGQQPHIPPDSASLDGLTELCRHLEVQVLVGNLAELRRQEVVRRNVGRQVYVRQNVERQVDVRQNVGRQIDVRRMSECRASGGGPVERQASGGGPAERRALGGDPAEHRGSGGGPAERRGSGGGPAERRASGGGPEEPRVSGGGPAALQRQVVVRWWSDRTPAMVEEEQGGKSDLRSLYLFLKAWVPFQEKWGLYL</sequence>
<protein>
    <submittedName>
        <fullName evidence="2">Uncharacterized protein</fullName>
    </submittedName>
</protein>
<evidence type="ECO:0000313" key="3">
    <source>
        <dbReference type="Proteomes" id="UP001552299"/>
    </source>
</evidence>
<reference evidence="2 3" key="1">
    <citation type="journal article" date="2024" name="Plant Biotechnol. J.">
        <title>Dendrobium thyrsiflorum genome and its molecular insights into genes involved in important horticultural traits.</title>
        <authorList>
            <person name="Chen B."/>
            <person name="Wang J.Y."/>
            <person name="Zheng P.J."/>
            <person name="Li K.L."/>
            <person name="Liang Y.M."/>
            <person name="Chen X.F."/>
            <person name="Zhang C."/>
            <person name="Zhao X."/>
            <person name="He X."/>
            <person name="Zhang G.Q."/>
            <person name="Liu Z.J."/>
            <person name="Xu Q."/>
        </authorList>
    </citation>
    <scope>NUCLEOTIDE SEQUENCE [LARGE SCALE GENOMIC DNA]</scope>
    <source>
        <strain evidence="2">GZMU011</strain>
    </source>
</reference>
<dbReference type="Proteomes" id="UP001552299">
    <property type="component" value="Unassembled WGS sequence"/>
</dbReference>
<feature type="compositionally biased region" description="Polar residues" evidence="1">
    <location>
        <begin position="1"/>
        <end position="12"/>
    </location>
</feature>
<feature type="compositionally biased region" description="Basic and acidic residues" evidence="1">
    <location>
        <begin position="105"/>
        <end position="139"/>
    </location>
</feature>
<accession>A0ABD0VXS7</accession>
<evidence type="ECO:0000313" key="2">
    <source>
        <dbReference type="EMBL" id="KAL0927252.1"/>
    </source>
</evidence>
<dbReference type="AlphaFoldDB" id="A0ABD0VXS7"/>
<feature type="compositionally biased region" description="Gly residues" evidence="1">
    <location>
        <begin position="90"/>
        <end position="104"/>
    </location>
</feature>
<comment type="caution">
    <text evidence="2">The sequence shown here is derived from an EMBL/GenBank/DDBJ whole genome shotgun (WGS) entry which is preliminary data.</text>
</comment>
<feature type="region of interest" description="Disordered" evidence="1">
    <location>
        <begin position="1"/>
        <end position="23"/>
    </location>
</feature>
<evidence type="ECO:0000256" key="1">
    <source>
        <dbReference type="SAM" id="MobiDB-lite"/>
    </source>
</evidence>
<gene>
    <name evidence="2" type="ORF">M5K25_001415</name>
</gene>
<feature type="region of interest" description="Disordered" evidence="1">
    <location>
        <begin position="83"/>
        <end position="154"/>
    </location>
</feature>
<proteinExistence type="predicted"/>
<organism evidence="2 3">
    <name type="scientific">Dendrobium thyrsiflorum</name>
    <name type="common">Pinecone-like raceme dendrobium</name>
    <name type="synonym">Orchid</name>
    <dbReference type="NCBI Taxonomy" id="117978"/>
    <lineage>
        <taxon>Eukaryota</taxon>
        <taxon>Viridiplantae</taxon>
        <taxon>Streptophyta</taxon>
        <taxon>Embryophyta</taxon>
        <taxon>Tracheophyta</taxon>
        <taxon>Spermatophyta</taxon>
        <taxon>Magnoliopsida</taxon>
        <taxon>Liliopsida</taxon>
        <taxon>Asparagales</taxon>
        <taxon>Orchidaceae</taxon>
        <taxon>Epidendroideae</taxon>
        <taxon>Malaxideae</taxon>
        <taxon>Dendrobiinae</taxon>
        <taxon>Dendrobium</taxon>
    </lineage>
</organism>